<dbReference type="EMBL" id="JWZT01002099">
    <property type="protein sequence ID" value="KII70304.1"/>
    <property type="molecule type" value="Genomic_DNA"/>
</dbReference>
<evidence type="ECO:0000256" key="1">
    <source>
        <dbReference type="SAM" id="SignalP"/>
    </source>
</evidence>
<protein>
    <submittedName>
        <fullName evidence="2">Uncharacterized protein</fullName>
    </submittedName>
</protein>
<accession>A0A0C2IY22</accession>
<evidence type="ECO:0000313" key="2">
    <source>
        <dbReference type="EMBL" id="KII70304.1"/>
    </source>
</evidence>
<feature type="chain" id="PRO_5002167326" evidence="1">
    <location>
        <begin position="18"/>
        <end position="103"/>
    </location>
</feature>
<dbReference type="AlphaFoldDB" id="A0A0C2IY22"/>
<organism evidence="2 3">
    <name type="scientific">Thelohanellus kitauei</name>
    <name type="common">Myxosporean</name>
    <dbReference type="NCBI Taxonomy" id="669202"/>
    <lineage>
        <taxon>Eukaryota</taxon>
        <taxon>Metazoa</taxon>
        <taxon>Cnidaria</taxon>
        <taxon>Myxozoa</taxon>
        <taxon>Myxosporea</taxon>
        <taxon>Bivalvulida</taxon>
        <taxon>Platysporina</taxon>
        <taxon>Myxobolidae</taxon>
        <taxon>Thelohanellus</taxon>
    </lineage>
</organism>
<keyword evidence="1" id="KW-0732">Signal</keyword>
<sequence length="103" mass="11797">MLIKFVCLVSLVLQAYSRKIFYLIAAWVQDITSGLAEWGRPLWRYFVKDAPVEEEQPSEISQAEEEEPSFEIPQLIKSCVDMVNGAIDVEEVLNRNYDQGSVI</sequence>
<name>A0A0C2IY22_THEKT</name>
<feature type="signal peptide" evidence="1">
    <location>
        <begin position="1"/>
        <end position="17"/>
    </location>
</feature>
<reference evidence="2 3" key="1">
    <citation type="journal article" date="2014" name="Genome Biol. Evol.">
        <title>The genome of the myxosporean Thelohanellus kitauei shows adaptations to nutrient acquisition within its fish host.</title>
        <authorList>
            <person name="Yang Y."/>
            <person name="Xiong J."/>
            <person name="Zhou Z."/>
            <person name="Huo F."/>
            <person name="Miao W."/>
            <person name="Ran C."/>
            <person name="Liu Y."/>
            <person name="Zhang J."/>
            <person name="Feng J."/>
            <person name="Wang M."/>
            <person name="Wang M."/>
            <person name="Wang L."/>
            <person name="Yao B."/>
        </authorList>
    </citation>
    <scope>NUCLEOTIDE SEQUENCE [LARGE SCALE GENOMIC DNA]</scope>
    <source>
        <strain evidence="2">Wuqing</strain>
    </source>
</reference>
<evidence type="ECO:0000313" key="3">
    <source>
        <dbReference type="Proteomes" id="UP000031668"/>
    </source>
</evidence>
<proteinExistence type="predicted"/>
<dbReference type="Proteomes" id="UP000031668">
    <property type="component" value="Unassembled WGS sequence"/>
</dbReference>
<keyword evidence="3" id="KW-1185">Reference proteome</keyword>
<gene>
    <name evidence="2" type="ORF">RF11_15875</name>
</gene>
<comment type="caution">
    <text evidence="2">The sequence shown here is derived from an EMBL/GenBank/DDBJ whole genome shotgun (WGS) entry which is preliminary data.</text>
</comment>